<dbReference type="GO" id="GO:0042448">
    <property type="term" value="P:progesterone metabolic process"/>
    <property type="evidence" value="ECO:0007669"/>
    <property type="project" value="TreeGrafter"/>
</dbReference>
<comment type="caution">
    <text evidence="8">The sequence shown here is derived from an EMBL/GenBank/DDBJ whole genome shotgun (WGS) entry which is preliminary data.</text>
</comment>
<keyword evidence="5" id="KW-0408">Iron</keyword>
<dbReference type="PANTHER" id="PTHR24289:SF1">
    <property type="entry name" value="STEROID 17-ALPHA-HYDROXYLASE_17,20 LYASE"/>
    <property type="match status" value="1"/>
</dbReference>
<dbReference type="GO" id="GO:0042446">
    <property type="term" value="P:hormone biosynthetic process"/>
    <property type="evidence" value="ECO:0007669"/>
    <property type="project" value="TreeGrafter"/>
</dbReference>
<dbReference type="GO" id="GO:0004508">
    <property type="term" value="F:steroid 17-alpha-monooxygenase activity"/>
    <property type="evidence" value="ECO:0007669"/>
    <property type="project" value="TreeGrafter"/>
</dbReference>
<dbReference type="Gene3D" id="1.10.630.10">
    <property type="entry name" value="Cytochrome P450"/>
    <property type="match status" value="1"/>
</dbReference>
<evidence type="ECO:0000256" key="2">
    <source>
        <dbReference type="ARBA" id="ARBA00022617"/>
    </source>
</evidence>
<sequence>MILIEELQPSSMGILLGLLMMFLLIVYLLSSESNSQQENNEPPGPKPMPVLGNMLLLNLKRPYLTLCELSKKYGSVFTVYFGPKKVVVLAGYQTVKQALVNFAEEFGNRDVCPIFFDLSKGHGKCTVS</sequence>
<feature type="transmembrane region" description="Helical" evidence="7">
    <location>
        <begin position="12"/>
        <end position="30"/>
    </location>
</feature>
<keyword evidence="3" id="KW-0479">Metal-binding</keyword>
<dbReference type="Pfam" id="PF00067">
    <property type="entry name" value="p450"/>
    <property type="match status" value="1"/>
</dbReference>
<dbReference type="GO" id="GO:0020037">
    <property type="term" value="F:heme binding"/>
    <property type="evidence" value="ECO:0007669"/>
    <property type="project" value="InterPro"/>
</dbReference>
<dbReference type="InterPro" id="IPR002401">
    <property type="entry name" value="Cyt_P450_E_grp-I"/>
</dbReference>
<dbReference type="OrthoDB" id="2789670at2759"/>
<comment type="similarity">
    <text evidence="1">Belongs to the cytochrome P450 family.</text>
</comment>
<dbReference type="Proteomes" id="UP000319801">
    <property type="component" value="Unassembled WGS sequence"/>
</dbReference>
<dbReference type="InterPro" id="IPR036396">
    <property type="entry name" value="Cyt_P450_sf"/>
</dbReference>
<protein>
    <submittedName>
        <fullName evidence="8">Cytochrome P450 2K1</fullName>
    </submittedName>
</protein>
<evidence type="ECO:0000256" key="7">
    <source>
        <dbReference type="SAM" id="Phobius"/>
    </source>
</evidence>
<evidence type="ECO:0000256" key="4">
    <source>
        <dbReference type="ARBA" id="ARBA00023002"/>
    </source>
</evidence>
<keyword evidence="6" id="KW-0503">Monooxygenase</keyword>
<name>A0A556TW25_BAGYA</name>
<keyword evidence="2" id="KW-0349">Heme</keyword>
<evidence type="ECO:0000256" key="1">
    <source>
        <dbReference type="ARBA" id="ARBA00010617"/>
    </source>
</evidence>
<evidence type="ECO:0000313" key="8">
    <source>
        <dbReference type="EMBL" id="TSK87604.1"/>
    </source>
</evidence>
<accession>A0A556TW25</accession>
<keyword evidence="4" id="KW-0560">Oxidoreductase</keyword>
<proteinExistence type="inferred from homology"/>
<keyword evidence="7" id="KW-0812">Transmembrane</keyword>
<dbReference type="EMBL" id="VCAZ01000022">
    <property type="protein sequence ID" value="TSK87604.1"/>
    <property type="molecule type" value="Genomic_DNA"/>
</dbReference>
<dbReference type="GO" id="GO:0005506">
    <property type="term" value="F:iron ion binding"/>
    <property type="evidence" value="ECO:0007669"/>
    <property type="project" value="InterPro"/>
</dbReference>
<dbReference type="PANTHER" id="PTHR24289">
    <property type="entry name" value="STEROID 17-ALPHA-HYDROXYLASE/17,20 LYASE"/>
    <property type="match status" value="1"/>
</dbReference>
<evidence type="ECO:0000256" key="3">
    <source>
        <dbReference type="ARBA" id="ARBA00022723"/>
    </source>
</evidence>
<dbReference type="PRINTS" id="PR00463">
    <property type="entry name" value="EP450I"/>
</dbReference>
<evidence type="ECO:0000313" key="9">
    <source>
        <dbReference type="Proteomes" id="UP000319801"/>
    </source>
</evidence>
<dbReference type="SUPFAM" id="SSF48264">
    <property type="entry name" value="Cytochrome P450"/>
    <property type="match status" value="1"/>
</dbReference>
<reference evidence="8 9" key="1">
    <citation type="journal article" date="2019" name="Genome Biol. Evol.">
        <title>Whole-Genome Sequencing of the Giant Devil Catfish, Bagarius yarrelli.</title>
        <authorList>
            <person name="Jiang W."/>
            <person name="Lv Y."/>
            <person name="Cheng L."/>
            <person name="Yang K."/>
            <person name="Chao B."/>
            <person name="Wang X."/>
            <person name="Li Y."/>
            <person name="Pan X."/>
            <person name="You X."/>
            <person name="Zhang Y."/>
            <person name="Yang J."/>
            <person name="Li J."/>
            <person name="Zhang X."/>
            <person name="Liu S."/>
            <person name="Sun C."/>
            <person name="Yang J."/>
            <person name="Shi Q."/>
        </authorList>
    </citation>
    <scope>NUCLEOTIDE SEQUENCE [LARGE SCALE GENOMIC DNA]</scope>
    <source>
        <strain evidence="8">JWS20170419001</strain>
        <tissue evidence="8">Muscle</tissue>
    </source>
</reference>
<organism evidence="8 9">
    <name type="scientific">Bagarius yarrelli</name>
    <name type="common">Goonch</name>
    <name type="synonym">Bagrus yarrelli</name>
    <dbReference type="NCBI Taxonomy" id="175774"/>
    <lineage>
        <taxon>Eukaryota</taxon>
        <taxon>Metazoa</taxon>
        <taxon>Chordata</taxon>
        <taxon>Craniata</taxon>
        <taxon>Vertebrata</taxon>
        <taxon>Euteleostomi</taxon>
        <taxon>Actinopterygii</taxon>
        <taxon>Neopterygii</taxon>
        <taxon>Teleostei</taxon>
        <taxon>Ostariophysi</taxon>
        <taxon>Siluriformes</taxon>
        <taxon>Sisoridae</taxon>
        <taxon>Sisorinae</taxon>
        <taxon>Bagarius</taxon>
    </lineage>
</organism>
<keyword evidence="7" id="KW-0472">Membrane</keyword>
<keyword evidence="9" id="KW-1185">Reference proteome</keyword>
<gene>
    <name evidence="8" type="ORF">Baya_4318</name>
</gene>
<evidence type="ECO:0000256" key="5">
    <source>
        <dbReference type="ARBA" id="ARBA00023004"/>
    </source>
</evidence>
<dbReference type="InterPro" id="IPR001128">
    <property type="entry name" value="Cyt_P450"/>
</dbReference>
<keyword evidence="7" id="KW-1133">Transmembrane helix</keyword>
<evidence type="ECO:0000256" key="6">
    <source>
        <dbReference type="ARBA" id="ARBA00023033"/>
    </source>
</evidence>
<dbReference type="AlphaFoldDB" id="A0A556TW25"/>